<organism evidence="1 2">
    <name type="scientific">Candidatus Tagabacteria bacterium RIFCSPLOWO2_01_FULL_39_11</name>
    <dbReference type="NCBI Taxonomy" id="1802295"/>
    <lineage>
        <taxon>Bacteria</taxon>
        <taxon>Candidatus Tagaibacteriota</taxon>
    </lineage>
</organism>
<dbReference type="Proteomes" id="UP000178302">
    <property type="component" value="Unassembled WGS sequence"/>
</dbReference>
<dbReference type="PANTHER" id="PTHR39961:SF1">
    <property type="entry name" value="DUF458 DOMAIN-CONTAINING PROTEIN"/>
    <property type="match status" value="1"/>
</dbReference>
<evidence type="ECO:0000313" key="1">
    <source>
        <dbReference type="EMBL" id="OHA14075.1"/>
    </source>
</evidence>
<dbReference type="AlphaFoldDB" id="A0A1G2LR13"/>
<accession>A0A1G2LR13</accession>
<dbReference type="Pfam" id="PF04308">
    <property type="entry name" value="RNaseH_like"/>
    <property type="match status" value="1"/>
</dbReference>
<dbReference type="EMBL" id="MHQZ01000017">
    <property type="protein sequence ID" value="OHA14075.1"/>
    <property type="molecule type" value="Genomic_DNA"/>
</dbReference>
<gene>
    <name evidence="1" type="ORF">A2909_02650</name>
</gene>
<proteinExistence type="predicted"/>
<dbReference type="PANTHER" id="PTHR39961">
    <property type="entry name" value="HYPOTHETICAL CYTOSOLIC PROTEIN"/>
    <property type="match status" value="1"/>
</dbReference>
<sequence>MKGKFFNITLNKNLNFDELVRELIFYIKEDTKAKYKIVVGTDSLAQNHTQFVSAVTVLRVGRGGRYFWSKSEKEHSPNLRDRIYKETMYSITLAQELKSRLKDFVGEEAFWDNEIVVHIDVGENGPTRGLIESVVGMVKGYGLTAAVKPESFGAFVVADRHVHSFAF</sequence>
<protein>
    <recommendedName>
        <fullName evidence="3">DUF458 domain-containing protein</fullName>
    </recommendedName>
</protein>
<evidence type="ECO:0000313" key="2">
    <source>
        <dbReference type="Proteomes" id="UP000178302"/>
    </source>
</evidence>
<name>A0A1G2LR13_9BACT</name>
<comment type="caution">
    <text evidence="1">The sequence shown here is derived from an EMBL/GenBank/DDBJ whole genome shotgun (WGS) entry which is preliminary data.</text>
</comment>
<reference evidence="1 2" key="1">
    <citation type="journal article" date="2016" name="Nat. Commun.">
        <title>Thousands of microbial genomes shed light on interconnected biogeochemical processes in an aquifer system.</title>
        <authorList>
            <person name="Anantharaman K."/>
            <person name="Brown C.T."/>
            <person name="Hug L.A."/>
            <person name="Sharon I."/>
            <person name="Castelle C.J."/>
            <person name="Probst A.J."/>
            <person name="Thomas B.C."/>
            <person name="Singh A."/>
            <person name="Wilkins M.J."/>
            <person name="Karaoz U."/>
            <person name="Brodie E.L."/>
            <person name="Williams K.H."/>
            <person name="Hubbard S.S."/>
            <person name="Banfield J.F."/>
        </authorList>
    </citation>
    <scope>NUCLEOTIDE SEQUENCE [LARGE SCALE GENOMIC DNA]</scope>
</reference>
<evidence type="ECO:0008006" key="3">
    <source>
        <dbReference type="Google" id="ProtNLM"/>
    </source>
</evidence>
<dbReference type="InterPro" id="IPR007405">
    <property type="entry name" value="Phage_KVP40_Orf299"/>
</dbReference>